<dbReference type="EMBL" id="LT859958">
    <property type="protein sequence ID" value="SMX54045.1"/>
    <property type="molecule type" value="Genomic_DNA"/>
</dbReference>
<evidence type="ECO:0000313" key="1">
    <source>
        <dbReference type="EMBL" id="SMX54045.1"/>
    </source>
</evidence>
<organism evidence="1 2">
    <name type="scientific">Candidatus Brevifilum fermentans</name>
    <dbReference type="NCBI Taxonomy" id="1986204"/>
    <lineage>
        <taxon>Bacteria</taxon>
        <taxon>Bacillati</taxon>
        <taxon>Chloroflexota</taxon>
        <taxon>Anaerolineae</taxon>
        <taxon>Anaerolineales</taxon>
        <taxon>Anaerolineaceae</taxon>
        <taxon>Candidatus Brevifilum</taxon>
    </lineage>
</organism>
<evidence type="ECO:0000313" key="2">
    <source>
        <dbReference type="Proteomes" id="UP000195514"/>
    </source>
</evidence>
<dbReference type="AlphaFoldDB" id="A0A1Y6K2Y9"/>
<reference evidence="2" key="1">
    <citation type="submission" date="2017-05" db="EMBL/GenBank/DDBJ databases">
        <authorList>
            <person name="Kirkegaard R."/>
            <person name="Mcilroy J S."/>
        </authorList>
    </citation>
    <scope>NUCLEOTIDE SEQUENCE [LARGE SCALE GENOMIC DNA]</scope>
</reference>
<dbReference type="KEGG" id="abat:CFX1CAM_0980"/>
<protein>
    <submittedName>
        <fullName evidence="1">Uncharacterized protein</fullName>
    </submittedName>
</protein>
<name>A0A1Y6K2Y9_9CHLR</name>
<gene>
    <name evidence="1" type="ORF">CFX1CAM_0980</name>
</gene>
<keyword evidence="2" id="KW-1185">Reference proteome</keyword>
<dbReference type="Proteomes" id="UP000195514">
    <property type="component" value="Chromosome I"/>
</dbReference>
<proteinExistence type="predicted"/>
<sequence>MKQFYSVVVSPRPSGQGEIQNEPFGALKREGSIKLVHGLCVQVVKYKMSPSGH</sequence>
<accession>A0A1Y6K2Y9</accession>